<keyword evidence="3" id="KW-1185">Reference proteome</keyword>
<accession>A0A8S2B0I5</accession>
<gene>
    <name evidence="2" type="ORF">AARE701A_LOCUS20046</name>
</gene>
<dbReference type="InterPro" id="IPR055294">
    <property type="entry name" value="FBL60-like"/>
</dbReference>
<evidence type="ECO:0000259" key="1">
    <source>
        <dbReference type="Pfam" id="PF24758"/>
    </source>
</evidence>
<dbReference type="Proteomes" id="UP000682877">
    <property type="component" value="Chromosome 7"/>
</dbReference>
<organism evidence="2 3">
    <name type="scientific">Arabidopsis arenosa</name>
    <name type="common">Sand rock-cress</name>
    <name type="synonym">Cardaminopsis arenosa</name>
    <dbReference type="NCBI Taxonomy" id="38785"/>
    <lineage>
        <taxon>Eukaryota</taxon>
        <taxon>Viridiplantae</taxon>
        <taxon>Streptophyta</taxon>
        <taxon>Embryophyta</taxon>
        <taxon>Tracheophyta</taxon>
        <taxon>Spermatophyta</taxon>
        <taxon>Magnoliopsida</taxon>
        <taxon>eudicotyledons</taxon>
        <taxon>Gunneridae</taxon>
        <taxon>Pentapetalae</taxon>
        <taxon>rosids</taxon>
        <taxon>malvids</taxon>
        <taxon>Brassicales</taxon>
        <taxon>Brassicaceae</taxon>
        <taxon>Camelineae</taxon>
        <taxon>Arabidopsis</taxon>
    </lineage>
</organism>
<dbReference type="Pfam" id="PF24758">
    <property type="entry name" value="LRR_At5g56370"/>
    <property type="match status" value="1"/>
</dbReference>
<dbReference type="PANTHER" id="PTHR31293">
    <property type="entry name" value="RNI-LIKE SUPERFAMILY PROTEIN"/>
    <property type="match status" value="1"/>
</dbReference>
<sequence length="310" mass="35412">MNLLCPSLYLDDSDLLYPERQTEEESVVHNSFRNFVDKTLSGCNNNSLKKFSLNYEDDDVQRMSLTTRWISKAMEKGVSDLDLRIYMPLMYEPPRLLPNTVFINNTLVKLTLGTELCLGMAPLEYVGLPLLKSLFLHTVWFSDDAICDVMFDGCPELEELYIHHIYIEDRDREFNIPPAPHYLGHNNIKKLTVATIMIWGSEHEPCLKIMNSISNVQILYLSSSTVEVIYECLDLDEIPLFKNLATLHFEGNKEEYWKLLCNVIEKSPKLETLVLKGLCGVSDCGVKIDGGNVVKVVEIQGKISFFTDNV</sequence>
<name>A0A8S2B0I5_ARAAE</name>
<dbReference type="PANTHER" id="PTHR31293:SF26">
    <property type="entry name" value="(RAPE) HYPOTHETICAL PROTEIN"/>
    <property type="match status" value="1"/>
</dbReference>
<dbReference type="SUPFAM" id="SSF52047">
    <property type="entry name" value="RNI-like"/>
    <property type="match status" value="1"/>
</dbReference>
<proteinExistence type="predicted"/>
<dbReference type="EMBL" id="LR999457">
    <property type="protein sequence ID" value="CAE6204280.1"/>
    <property type="molecule type" value="Genomic_DNA"/>
</dbReference>
<protein>
    <recommendedName>
        <fullName evidence="1">F-box/LRR-repeat protein 15/At3g58940/PEG3-like LRR domain-containing protein</fullName>
    </recommendedName>
</protein>
<evidence type="ECO:0000313" key="3">
    <source>
        <dbReference type="Proteomes" id="UP000682877"/>
    </source>
</evidence>
<feature type="domain" description="F-box/LRR-repeat protein 15/At3g58940/PEG3-like LRR" evidence="1">
    <location>
        <begin position="68"/>
        <end position="165"/>
    </location>
</feature>
<dbReference type="InterPro" id="IPR032675">
    <property type="entry name" value="LRR_dom_sf"/>
</dbReference>
<dbReference type="InterPro" id="IPR055411">
    <property type="entry name" value="LRR_FXL15/At3g58940/PEG3-like"/>
</dbReference>
<reference evidence="2" key="1">
    <citation type="submission" date="2021-01" db="EMBL/GenBank/DDBJ databases">
        <authorList>
            <person name="Bezrukov I."/>
        </authorList>
    </citation>
    <scope>NUCLEOTIDE SEQUENCE</scope>
</reference>
<evidence type="ECO:0000313" key="2">
    <source>
        <dbReference type="EMBL" id="CAE6204280.1"/>
    </source>
</evidence>
<dbReference type="AlphaFoldDB" id="A0A8S2B0I5"/>
<dbReference type="Gene3D" id="3.80.10.10">
    <property type="entry name" value="Ribonuclease Inhibitor"/>
    <property type="match status" value="1"/>
</dbReference>